<dbReference type="RefSeq" id="WP_090504071.1">
    <property type="nucleotide sequence ID" value="NZ_FNCH01000028.1"/>
</dbReference>
<organism evidence="1 2">
    <name type="scientific">Pedobacter terrae</name>
    <dbReference type="NCBI Taxonomy" id="405671"/>
    <lineage>
        <taxon>Bacteria</taxon>
        <taxon>Pseudomonadati</taxon>
        <taxon>Bacteroidota</taxon>
        <taxon>Sphingobacteriia</taxon>
        <taxon>Sphingobacteriales</taxon>
        <taxon>Sphingobacteriaceae</taxon>
        <taxon>Pedobacter</taxon>
    </lineage>
</organism>
<accession>A0A1G8D5H1</accession>
<evidence type="ECO:0000313" key="2">
    <source>
        <dbReference type="Proteomes" id="UP000199643"/>
    </source>
</evidence>
<evidence type="ECO:0008006" key="3">
    <source>
        <dbReference type="Google" id="ProtNLM"/>
    </source>
</evidence>
<keyword evidence="2" id="KW-1185">Reference proteome</keyword>
<sequence>MKHLFILIAFLFIIKGSYAQRVVFDPGHLNIVNSNAATRLAGEFAYHASLEQIRKNTDDIAINLTSVSLVQTMIHRSLTEINEALKDAIQVKQMAYLIDDIYRYSGEAIKLAKGNPELMLFAEESTQQLKYRGIKILSEVSSVVLQQKENVLMNYNVRDELIRKVLDELRIMNALIYGIRQNMYWAKTRGVIKSLNPYRQYIDKDLAIMDDILRKRQMIKR</sequence>
<protein>
    <recommendedName>
        <fullName evidence="3">Plasmid transfer protein</fullName>
    </recommendedName>
</protein>
<proteinExistence type="predicted"/>
<evidence type="ECO:0000313" key="1">
    <source>
        <dbReference type="EMBL" id="SDH52609.1"/>
    </source>
</evidence>
<dbReference type="STRING" id="405671.SAMN05421827_1283"/>
<gene>
    <name evidence="1" type="ORF">SAMN05421827_1283</name>
</gene>
<dbReference type="Proteomes" id="UP000199643">
    <property type="component" value="Unassembled WGS sequence"/>
</dbReference>
<reference evidence="2" key="1">
    <citation type="submission" date="2016-10" db="EMBL/GenBank/DDBJ databases">
        <authorList>
            <person name="Varghese N."/>
            <person name="Submissions S."/>
        </authorList>
    </citation>
    <scope>NUCLEOTIDE SEQUENCE [LARGE SCALE GENOMIC DNA]</scope>
    <source>
        <strain evidence="2">DSM 17933</strain>
    </source>
</reference>
<dbReference type="EMBL" id="FNCH01000028">
    <property type="protein sequence ID" value="SDH52609.1"/>
    <property type="molecule type" value="Genomic_DNA"/>
</dbReference>
<dbReference type="AlphaFoldDB" id="A0A1G8D5H1"/>
<name>A0A1G8D5H1_9SPHI</name>
<dbReference type="OrthoDB" id="1243758at2"/>